<evidence type="ECO:0000256" key="6">
    <source>
        <dbReference type="SAM" id="MobiDB-lite"/>
    </source>
</evidence>
<dbReference type="Proteomes" id="UP000469559">
    <property type="component" value="Unassembled WGS sequence"/>
</dbReference>
<name>A0A8T9BBP6_9HELO</name>
<feature type="transmembrane region" description="Helical" evidence="7">
    <location>
        <begin position="241"/>
        <end position="263"/>
    </location>
</feature>
<evidence type="ECO:0000256" key="7">
    <source>
        <dbReference type="SAM" id="Phobius"/>
    </source>
</evidence>
<evidence type="ECO:0000313" key="9">
    <source>
        <dbReference type="Proteomes" id="UP000469559"/>
    </source>
</evidence>
<dbReference type="InterPro" id="IPR051633">
    <property type="entry name" value="AceTr"/>
</dbReference>
<keyword evidence="4 7" id="KW-1133">Transmembrane helix</keyword>
<gene>
    <name evidence="8" type="primary">alcS_1</name>
    <name evidence="8" type="ORF">LARI1_G006401</name>
</gene>
<dbReference type="Pfam" id="PF01184">
    <property type="entry name" value="Gpr1_Fun34_YaaH"/>
    <property type="match status" value="1"/>
</dbReference>
<evidence type="ECO:0000256" key="3">
    <source>
        <dbReference type="ARBA" id="ARBA00022692"/>
    </source>
</evidence>
<dbReference type="GO" id="GO:0015123">
    <property type="term" value="F:acetate transmembrane transporter activity"/>
    <property type="evidence" value="ECO:0007669"/>
    <property type="project" value="TreeGrafter"/>
</dbReference>
<proteinExistence type="inferred from homology"/>
<feature type="transmembrane region" description="Helical" evidence="7">
    <location>
        <begin position="176"/>
        <end position="202"/>
    </location>
</feature>
<accession>A0A8T9BBP6</accession>
<evidence type="ECO:0000256" key="1">
    <source>
        <dbReference type="ARBA" id="ARBA00004141"/>
    </source>
</evidence>
<organism evidence="8 9">
    <name type="scientific">Lachnellula arida</name>
    <dbReference type="NCBI Taxonomy" id="1316785"/>
    <lineage>
        <taxon>Eukaryota</taxon>
        <taxon>Fungi</taxon>
        <taxon>Dikarya</taxon>
        <taxon>Ascomycota</taxon>
        <taxon>Pezizomycotina</taxon>
        <taxon>Leotiomycetes</taxon>
        <taxon>Helotiales</taxon>
        <taxon>Lachnaceae</taxon>
        <taxon>Lachnellula</taxon>
    </lineage>
</organism>
<protein>
    <submittedName>
        <fullName evidence="8">Protein alcS</fullName>
    </submittedName>
</protein>
<evidence type="ECO:0000256" key="5">
    <source>
        <dbReference type="ARBA" id="ARBA00023136"/>
    </source>
</evidence>
<dbReference type="AlphaFoldDB" id="A0A8T9BBP6"/>
<feature type="region of interest" description="Disordered" evidence="6">
    <location>
        <begin position="66"/>
        <end position="90"/>
    </location>
</feature>
<comment type="caution">
    <text evidence="8">The sequence shown here is derived from an EMBL/GenBank/DDBJ whole genome shotgun (WGS) entry which is preliminary data.</text>
</comment>
<evidence type="ECO:0000313" key="8">
    <source>
        <dbReference type="EMBL" id="TVY17197.1"/>
    </source>
</evidence>
<dbReference type="PANTHER" id="PTHR31123">
    <property type="entry name" value="ACCUMULATION OF DYADS PROTEIN 2-RELATED"/>
    <property type="match status" value="1"/>
</dbReference>
<dbReference type="EMBL" id="QGMF01000279">
    <property type="protein sequence ID" value="TVY17197.1"/>
    <property type="molecule type" value="Genomic_DNA"/>
</dbReference>
<feature type="transmembrane region" description="Helical" evidence="7">
    <location>
        <begin position="150"/>
        <end position="169"/>
    </location>
</feature>
<dbReference type="PANTHER" id="PTHR31123:SF4">
    <property type="entry name" value="PROTEIN ALCS"/>
    <property type="match status" value="1"/>
</dbReference>
<keyword evidence="5 7" id="KW-0472">Membrane</keyword>
<sequence length="328" mass="35693">MGINKGNSAFVTLKYKERFRHTEEATNSLIFIAKFSTSFHLFDIVPNFFEMLQNPSTAPNATQMHCANNEPHCDATETSLKRTPSSNNTSPEMLEKLNNLSRNELHDRLSPKFGDPTPVAILGLCIALTPLSIELMGWRGASGFPATNGANYAFGGLLLILSGVGEFILGNTFPSVVFFTYGAHFLTVATTFTPSFAAISSYTTDGSQKQTPEFLASFGFYFLFMGLISMIFFICSFRTNAAFVVVFTGVTLGFALATGGLWNLADGNAARGQQLLEGAGGCWFVASMAAWYFLLSVMMIVVDMPFTVPVFDLSTVIKGGSEKRLHSV</sequence>
<dbReference type="InterPro" id="IPR000791">
    <property type="entry name" value="Gpr1/Fun34/SatP-like"/>
</dbReference>
<evidence type="ECO:0000256" key="4">
    <source>
        <dbReference type="ARBA" id="ARBA00022989"/>
    </source>
</evidence>
<reference evidence="8 9" key="1">
    <citation type="submission" date="2018-05" db="EMBL/GenBank/DDBJ databases">
        <title>Whole genome sequencing for identification of molecular markers to develop diagnostic detection tools for the regulated plant pathogen Lachnellula willkommii.</title>
        <authorList>
            <person name="Giroux E."/>
            <person name="Bilodeau G."/>
        </authorList>
    </citation>
    <scope>NUCLEOTIDE SEQUENCE [LARGE SCALE GENOMIC DNA]</scope>
    <source>
        <strain evidence="8 9">CBS 203.66</strain>
    </source>
</reference>
<feature type="compositionally biased region" description="Polar residues" evidence="6">
    <location>
        <begin position="76"/>
        <end position="90"/>
    </location>
</feature>
<evidence type="ECO:0000256" key="2">
    <source>
        <dbReference type="ARBA" id="ARBA00005587"/>
    </source>
</evidence>
<dbReference type="OrthoDB" id="3648309at2759"/>
<feature type="transmembrane region" description="Helical" evidence="7">
    <location>
        <begin position="283"/>
        <end position="302"/>
    </location>
</feature>
<comment type="similarity">
    <text evidence="2">Belongs to the acetate uptake transporter (AceTr) (TC 2.A.96) family.</text>
</comment>
<dbReference type="GO" id="GO:0005886">
    <property type="term" value="C:plasma membrane"/>
    <property type="evidence" value="ECO:0007669"/>
    <property type="project" value="TreeGrafter"/>
</dbReference>
<comment type="subcellular location">
    <subcellularLocation>
        <location evidence="1">Membrane</location>
        <topology evidence="1">Multi-pass membrane protein</topology>
    </subcellularLocation>
</comment>
<feature type="transmembrane region" description="Helical" evidence="7">
    <location>
        <begin position="119"/>
        <end position="138"/>
    </location>
</feature>
<feature type="transmembrane region" description="Helical" evidence="7">
    <location>
        <begin position="214"/>
        <end position="234"/>
    </location>
</feature>
<keyword evidence="9" id="KW-1185">Reference proteome</keyword>
<keyword evidence="3 7" id="KW-0812">Transmembrane</keyword>